<dbReference type="InterPro" id="IPR013689">
    <property type="entry name" value="RNA_helicase_ATP-dep_HrpB_C"/>
</dbReference>
<evidence type="ECO:0000313" key="7">
    <source>
        <dbReference type="EMBL" id="QTH70979.1"/>
    </source>
</evidence>
<dbReference type="GO" id="GO:0005524">
    <property type="term" value="F:ATP binding"/>
    <property type="evidence" value="ECO:0007669"/>
    <property type="project" value="UniProtKB-KW"/>
</dbReference>
<dbReference type="PROSITE" id="PS51192">
    <property type="entry name" value="HELICASE_ATP_BIND_1"/>
    <property type="match status" value="1"/>
</dbReference>
<dbReference type="InterPro" id="IPR010225">
    <property type="entry name" value="HrpB"/>
</dbReference>
<dbReference type="InterPro" id="IPR011545">
    <property type="entry name" value="DEAD/DEAH_box_helicase_dom"/>
</dbReference>
<dbReference type="GO" id="GO:0016787">
    <property type="term" value="F:hydrolase activity"/>
    <property type="evidence" value="ECO:0007669"/>
    <property type="project" value="UniProtKB-KW"/>
</dbReference>
<keyword evidence="4" id="KW-0067">ATP-binding</keyword>
<dbReference type="PANTHER" id="PTHR43519:SF1">
    <property type="entry name" value="ATP-DEPENDENT RNA HELICASE HRPB"/>
    <property type="match status" value="1"/>
</dbReference>
<dbReference type="CDD" id="cd17990">
    <property type="entry name" value="DEXHc_HrpB"/>
    <property type="match status" value="1"/>
</dbReference>
<feature type="domain" description="Helicase ATP-binding" evidence="5">
    <location>
        <begin position="12"/>
        <end position="176"/>
    </location>
</feature>
<dbReference type="PIRSF" id="PIRSF005496">
    <property type="entry name" value="ATP_hel_hrpB"/>
    <property type="match status" value="1"/>
</dbReference>
<dbReference type="Proteomes" id="UP000664904">
    <property type="component" value="Chromosome"/>
</dbReference>
<evidence type="ECO:0000259" key="5">
    <source>
        <dbReference type="PROSITE" id="PS51192"/>
    </source>
</evidence>
<proteinExistence type="predicted"/>
<gene>
    <name evidence="7" type="primary">hrpB</name>
    <name evidence="7" type="ORF">J5O05_14025</name>
</gene>
<dbReference type="KEGG" id="pxi:J5O05_14025"/>
<feature type="domain" description="Helicase C-terminal" evidence="6">
    <location>
        <begin position="201"/>
        <end position="367"/>
    </location>
</feature>
<evidence type="ECO:0000256" key="2">
    <source>
        <dbReference type="ARBA" id="ARBA00022801"/>
    </source>
</evidence>
<dbReference type="CDD" id="cd18791">
    <property type="entry name" value="SF2_C_RHA"/>
    <property type="match status" value="1"/>
</dbReference>
<evidence type="ECO:0000256" key="3">
    <source>
        <dbReference type="ARBA" id="ARBA00022806"/>
    </source>
</evidence>
<dbReference type="AlphaFoldDB" id="A0A975DG65"/>
<dbReference type="InterPro" id="IPR027417">
    <property type="entry name" value="P-loop_NTPase"/>
</dbReference>
<dbReference type="PANTHER" id="PTHR43519">
    <property type="entry name" value="ATP-DEPENDENT RNA HELICASE HRPB"/>
    <property type="match status" value="1"/>
</dbReference>
<keyword evidence="8" id="KW-1185">Reference proteome</keyword>
<dbReference type="SMART" id="SM00490">
    <property type="entry name" value="HELICc"/>
    <property type="match status" value="1"/>
</dbReference>
<dbReference type="SUPFAM" id="SSF52540">
    <property type="entry name" value="P-loop containing nucleoside triphosphate hydrolases"/>
    <property type="match status" value="1"/>
</dbReference>
<protein>
    <submittedName>
        <fullName evidence="7">ATP-dependent helicase HrpB</fullName>
    </submittedName>
</protein>
<name>A0A975DG65_9GAMM</name>
<dbReference type="Gene3D" id="3.40.50.300">
    <property type="entry name" value="P-loop containing nucleotide triphosphate hydrolases"/>
    <property type="match status" value="2"/>
</dbReference>
<accession>A0A975DG65</accession>
<evidence type="ECO:0000313" key="8">
    <source>
        <dbReference type="Proteomes" id="UP000664904"/>
    </source>
</evidence>
<dbReference type="Pfam" id="PF00270">
    <property type="entry name" value="DEAD"/>
    <property type="match status" value="1"/>
</dbReference>
<dbReference type="GO" id="GO:0003676">
    <property type="term" value="F:nucleic acid binding"/>
    <property type="evidence" value="ECO:0007669"/>
    <property type="project" value="InterPro"/>
</dbReference>
<dbReference type="PROSITE" id="PS51194">
    <property type="entry name" value="HELICASE_CTER"/>
    <property type="match status" value="1"/>
</dbReference>
<dbReference type="FunFam" id="3.40.50.300:FF:002125">
    <property type="entry name" value="ATP-dependent helicase HrpB"/>
    <property type="match status" value="1"/>
</dbReference>
<keyword evidence="1" id="KW-0547">Nucleotide-binding</keyword>
<keyword evidence="2" id="KW-0378">Hydrolase</keyword>
<evidence type="ECO:0000256" key="1">
    <source>
        <dbReference type="ARBA" id="ARBA00022741"/>
    </source>
</evidence>
<dbReference type="InterPro" id="IPR001650">
    <property type="entry name" value="Helicase_C-like"/>
</dbReference>
<dbReference type="InterPro" id="IPR049614">
    <property type="entry name" value="HrpB_DEXH"/>
</dbReference>
<dbReference type="InterPro" id="IPR014001">
    <property type="entry name" value="Helicase_ATP-bd"/>
</dbReference>
<reference evidence="7" key="1">
    <citation type="submission" date="2021-03" db="EMBL/GenBank/DDBJ databases">
        <title>Complete Genome of Pseudoalteromonas xiamenensis STKMTI.2, a new potential marine bacterium producing anti-Vibrio compounds.</title>
        <authorList>
            <person name="Handayani D.P."/>
            <person name="Isnansetyo A."/>
            <person name="Istiqomah I."/>
            <person name="Jumina J."/>
        </authorList>
    </citation>
    <scope>NUCLEOTIDE SEQUENCE</scope>
    <source>
        <strain evidence="7">STKMTI.2</strain>
    </source>
</reference>
<dbReference type="Pfam" id="PF00271">
    <property type="entry name" value="Helicase_C"/>
    <property type="match status" value="1"/>
</dbReference>
<dbReference type="Pfam" id="PF08482">
    <property type="entry name" value="HrpB_C"/>
    <property type="match status" value="1"/>
</dbReference>
<dbReference type="EMBL" id="CP072133">
    <property type="protein sequence ID" value="QTH70979.1"/>
    <property type="molecule type" value="Genomic_DNA"/>
</dbReference>
<dbReference type="SMART" id="SM00487">
    <property type="entry name" value="DEXDc"/>
    <property type="match status" value="1"/>
</dbReference>
<evidence type="ECO:0000259" key="6">
    <source>
        <dbReference type="PROSITE" id="PS51194"/>
    </source>
</evidence>
<keyword evidence="3 7" id="KW-0347">Helicase</keyword>
<organism evidence="7 8">
    <name type="scientific">Pseudoalteromonas xiamenensis</name>
    <dbReference type="NCBI Taxonomy" id="882626"/>
    <lineage>
        <taxon>Bacteria</taxon>
        <taxon>Pseudomonadati</taxon>
        <taxon>Pseudomonadota</taxon>
        <taxon>Gammaproteobacteria</taxon>
        <taxon>Alteromonadales</taxon>
        <taxon>Pseudoalteromonadaceae</taxon>
        <taxon>Pseudoalteromonas</taxon>
    </lineage>
</organism>
<evidence type="ECO:0000256" key="4">
    <source>
        <dbReference type="ARBA" id="ARBA00022840"/>
    </source>
</evidence>
<dbReference type="RefSeq" id="WP_208842621.1">
    <property type="nucleotide sequence ID" value="NZ_CP072133.1"/>
</dbReference>
<sequence length="829" mass="92430">MLPIHQHLSQIAQLLEAKGTLVLEAEPGAGKSTAVPLSLLSATWLGGKKIVMLEPRRVAVKSIASYLAKQLGEAIGETVGYQIRNESKVSAKTKLEIVTEGVLTRRIQSDPELSDTALLIFDEFHERSIHADLALMLSQEIRLGFRDDLRILVMSASMDSEFVSEYLDRAPILACEGRVFPVETLYQASDNQPIAQQVSKALNYAMSAMPKGDALVFLPGQGDISRVYNLLKEQFVDEVELLTLFGAMPLNEQMHILNGGKGGLRRIILSTNIAETSLTIPNITIVIDSGLEKRINYDVKSGLSRLDTQRIALSSAVQRAGRAGRTQAGLCIRLWSSQEQTTFADFPKEEIMTTDLDGVVLELAKWGIARFNEANWLSAPPLLHFESAQTLNRQLGFLSDANKLTELGLKAHAIPAGPRLSAIKLAACNESERQVASILLAVLQERDLLLAPHSAQLLDRILVVLEGLQRQAIFGVRKNLVQQILQSIKSKSDAKPVESTYSPTELSELIARLLLVGFPDRIAKQSPSDRARYTLANGRGVRLKADDPLCKHDWLVVVDCDGQNKDGLIYLAEPVSEPVLLEKLQSHLVAEERWQLDATKEKLVGRRELRFQQLTVKSENLPAPSPKTFKKCVASLLNEEGLSLLNWNEQCVRWVARTNWLSQYLSDFPEINELTLVNSAAEWLLPYLPDVTNLKALKQVPIFGLLKSTLTWEQQQILEQEAPDNYETPSGTKVRIDYCNAAPTVAVRLQEVFGEVESSRIAGGRVALRYELLSPALRPLQTTSDLAHFWRNAYVEVAKEMRGRYPKHRWPEEPWLEKAGHSLKSRQPK</sequence>
<dbReference type="GO" id="GO:0004386">
    <property type="term" value="F:helicase activity"/>
    <property type="evidence" value="ECO:0007669"/>
    <property type="project" value="UniProtKB-KW"/>
</dbReference>
<dbReference type="NCBIfam" id="TIGR01970">
    <property type="entry name" value="DEAH_box_HrpB"/>
    <property type="match status" value="1"/>
</dbReference>